<name>A0A8E8KRV7_9VIRU</name>
<dbReference type="Pfam" id="PF16504">
    <property type="entry name" value="SP24"/>
    <property type="match status" value="1"/>
</dbReference>
<evidence type="ECO:0000256" key="1">
    <source>
        <dbReference type="SAM" id="Phobius"/>
    </source>
</evidence>
<feature type="transmembrane region" description="Helical" evidence="1">
    <location>
        <begin position="168"/>
        <end position="186"/>
    </location>
</feature>
<organism evidence="2">
    <name type="scientific">Bemisia tabaci negevirus 1</name>
    <dbReference type="NCBI Taxonomy" id="2840074"/>
    <lineage>
        <taxon>Viruses</taxon>
        <taxon>Riboviria</taxon>
        <taxon>Negevirus</taxon>
    </lineage>
</organism>
<protein>
    <submittedName>
        <fullName evidence="2">ORF3</fullName>
    </submittedName>
</protein>
<accession>A0A8E8KRV7</accession>
<proteinExistence type="predicted"/>
<sequence length="241" mass="27308">MMVKGRDFIPRLRRAIPNRSLPPVRTRNVPKRTIKSKNRGFFDIGSAIDDVVSVVTASVNKPTTLISLLFVSVIVYSHKDVFESGVIGQWLKDHRGTLIADWILSNSRKFLGMLTFLPSIIDIPKKTRTLAAFVSILWIYLLPAQDILEYILQAFALMIYFRTSSGNAHLLIVIVVLCAYFTGYMFQNISKPVTIEMQHQTHIKNLRDSLAKVVPHDRRKRSLKEILDFAKSGEGVASPKL</sequence>
<keyword evidence="1" id="KW-0812">Transmembrane</keyword>
<dbReference type="InterPro" id="IPR032441">
    <property type="entry name" value="SP24"/>
</dbReference>
<reference evidence="2" key="2">
    <citation type="journal article" date="2021" name="NPJ Biofilms Microbiomes">
        <title>Diversity and infectivity of the RNA virome among different cryptic species of an agriculturally important insect vector: whitefly Bemisia tabaci.</title>
        <authorList>
            <person name="Huang H.J."/>
            <person name="Ye Z.X."/>
            <person name="Wang X."/>
            <person name="Yan X.T."/>
            <person name="Zhang Y."/>
            <person name="He Y.J."/>
            <person name="Qi Y.H."/>
            <person name="Zhang X.D."/>
            <person name="Zhuo J.C."/>
            <person name="Lu G."/>
            <person name="Lu J.B."/>
            <person name="Mao Q.Z."/>
            <person name="Sun Z.T."/>
            <person name="Yan F."/>
            <person name="Chen J.P."/>
            <person name="Zhang C.X."/>
            <person name="Li J.M."/>
        </authorList>
    </citation>
    <scope>NUCLEOTIDE SEQUENCE</scope>
    <source>
        <strain evidence="2">HU-N1</strain>
    </source>
</reference>
<feature type="transmembrane region" description="Helical" evidence="1">
    <location>
        <begin position="130"/>
        <end position="148"/>
    </location>
</feature>
<dbReference type="EMBL" id="MW256675">
    <property type="protein sequence ID" value="QWC36480.1"/>
    <property type="molecule type" value="Genomic_RNA"/>
</dbReference>
<keyword evidence="1" id="KW-0472">Membrane</keyword>
<reference evidence="2" key="1">
    <citation type="submission" date="2020-11" db="EMBL/GenBank/DDBJ databases">
        <authorList>
            <person name="Huang H.-J."/>
            <person name="Li J.-M."/>
        </authorList>
    </citation>
    <scope>NUCLEOTIDE SEQUENCE</scope>
    <source>
        <strain evidence="2">HU-N1</strain>
    </source>
</reference>
<keyword evidence="1" id="KW-1133">Transmembrane helix</keyword>
<evidence type="ECO:0000313" key="2">
    <source>
        <dbReference type="EMBL" id="QWC36480.1"/>
    </source>
</evidence>